<protein>
    <submittedName>
        <fullName evidence="1">Uncharacterized protein</fullName>
    </submittedName>
</protein>
<sequence>MLWFCFHHQSMKQKRRKPLIQFRREELTGSWFTWAGRWNGAEKSQLEIAVCLGRRRRSSCGTGRRSSSRWDDAKKRNKIERGFLGIKLEEAESVWEKLLLPSFYKTDFSAF</sequence>
<dbReference type="Proteomes" id="UP001152523">
    <property type="component" value="Unassembled WGS sequence"/>
</dbReference>
<gene>
    <name evidence="1" type="ORF">CEPIT_LOCUS1004</name>
</gene>
<accession>A0AAV0BZV7</accession>
<dbReference type="EMBL" id="CAMAPF010000006">
    <property type="protein sequence ID" value="CAH9056737.1"/>
    <property type="molecule type" value="Genomic_DNA"/>
</dbReference>
<keyword evidence="2" id="KW-1185">Reference proteome</keyword>
<proteinExistence type="predicted"/>
<reference evidence="1" key="1">
    <citation type="submission" date="2022-07" db="EMBL/GenBank/DDBJ databases">
        <authorList>
            <person name="Macas J."/>
            <person name="Novak P."/>
            <person name="Neumann P."/>
        </authorList>
    </citation>
    <scope>NUCLEOTIDE SEQUENCE</scope>
</reference>
<evidence type="ECO:0000313" key="1">
    <source>
        <dbReference type="EMBL" id="CAH9056737.1"/>
    </source>
</evidence>
<dbReference type="AlphaFoldDB" id="A0AAV0BZV7"/>
<comment type="caution">
    <text evidence="1">The sequence shown here is derived from an EMBL/GenBank/DDBJ whole genome shotgun (WGS) entry which is preliminary data.</text>
</comment>
<evidence type="ECO:0000313" key="2">
    <source>
        <dbReference type="Proteomes" id="UP001152523"/>
    </source>
</evidence>
<name>A0AAV0BZV7_9ASTE</name>
<organism evidence="1 2">
    <name type="scientific">Cuscuta epithymum</name>
    <dbReference type="NCBI Taxonomy" id="186058"/>
    <lineage>
        <taxon>Eukaryota</taxon>
        <taxon>Viridiplantae</taxon>
        <taxon>Streptophyta</taxon>
        <taxon>Embryophyta</taxon>
        <taxon>Tracheophyta</taxon>
        <taxon>Spermatophyta</taxon>
        <taxon>Magnoliopsida</taxon>
        <taxon>eudicotyledons</taxon>
        <taxon>Gunneridae</taxon>
        <taxon>Pentapetalae</taxon>
        <taxon>asterids</taxon>
        <taxon>lamiids</taxon>
        <taxon>Solanales</taxon>
        <taxon>Convolvulaceae</taxon>
        <taxon>Cuscuteae</taxon>
        <taxon>Cuscuta</taxon>
        <taxon>Cuscuta subgen. Cuscuta</taxon>
    </lineage>
</organism>